<keyword evidence="3 7" id="KW-0808">Transferase</keyword>
<evidence type="ECO:0000256" key="4">
    <source>
        <dbReference type="ARBA" id="ARBA00022917"/>
    </source>
</evidence>
<dbReference type="PROSITE" id="PS00373">
    <property type="entry name" value="GART"/>
    <property type="match status" value="1"/>
</dbReference>
<dbReference type="Pfam" id="PF00551">
    <property type="entry name" value="Formyl_trans_N"/>
    <property type="match status" value="1"/>
</dbReference>
<dbReference type="InterPro" id="IPR037022">
    <property type="entry name" value="Formyl_trans_C_sf"/>
</dbReference>
<protein>
    <recommendedName>
        <fullName evidence="2">methionyl-tRNA formyltransferase</fullName>
        <ecNumber evidence="2">2.1.2.9</ecNumber>
    </recommendedName>
</protein>
<comment type="similarity">
    <text evidence="1">Belongs to the Fmt family.</text>
</comment>
<proteinExistence type="inferred from homology"/>
<evidence type="ECO:0000313" key="7">
    <source>
        <dbReference type="EMBL" id="VAW96184.1"/>
    </source>
</evidence>
<dbReference type="Gene3D" id="3.40.50.170">
    <property type="entry name" value="Formyl transferase, N-terminal domain"/>
    <property type="match status" value="1"/>
</dbReference>
<feature type="domain" description="Formyl transferase N-terminal" evidence="5">
    <location>
        <begin position="1"/>
        <end position="179"/>
    </location>
</feature>
<dbReference type="GO" id="GO:0004479">
    <property type="term" value="F:methionyl-tRNA formyltransferase activity"/>
    <property type="evidence" value="ECO:0007669"/>
    <property type="project" value="UniProtKB-EC"/>
</dbReference>
<dbReference type="HAMAP" id="MF_00182">
    <property type="entry name" value="Formyl_trans"/>
    <property type="match status" value="1"/>
</dbReference>
<dbReference type="SUPFAM" id="SSF53328">
    <property type="entry name" value="Formyltransferase"/>
    <property type="match status" value="1"/>
</dbReference>
<dbReference type="InterPro" id="IPR044135">
    <property type="entry name" value="Met-tRNA-FMT_C"/>
</dbReference>
<accession>A0A3B1AQC9</accession>
<dbReference type="InterPro" id="IPR005793">
    <property type="entry name" value="Formyl_trans_C"/>
</dbReference>
<feature type="domain" description="Formyl transferase C-terminal" evidence="6">
    <location>
        <begin position="203"/>
        <end position="307"/>
    </location>
</feature>
<evidence type="ECO:0000256" key="1">
    <source>
        <dbReference type="ARBA" id="ARBA00010699"/>
    </source>
</evidence>
<sequence>MRIIFAGTPDFAAIALKALLAAGHNIVAAYTQPDRPAGRGRKLKLGPVKALALEYDIPVEQPVNFKGPDAVDRLKNYSADLMIVAAYGLLLPPSVLETPSYGCLNIHASLLPRWRGAAPIQRAILAGDAETGITIMQMNEGLDTGDMVLKLATPIEQQDTGGSLHDRLAELGAEAILQTLTNISAQPAKAEKQDDKLASYAKKLNKTEAWIDWRQSATEIDRHIRAFNPWPTCQSKLADKIIRIHEAHILQQTKTDDTTTPHNNSGEIIAYSKHGIDIQCGQGQLRLNKCQLPGSRAMAVADLHNGHPDLFKSGQHFTDSDS</sequence>
<dbReference type="PANTHER" id="PTHR11138">
    <property type="entry name" value="METHIONYL-TRNA FORMYLTRANSFERASE"/>
    <property type="match status" value="1"/>
</dbReference>
<dbReference type="Pfam" id="PF02911">
    <property type="entry name" value="Formyl_trans_C"/>
    <property type="match status" value="1"/>
</dbReference>
<dbReference type="CDD" id="cd08646">
    <property type="entry name" value="FMT_core_Met-tRNA-FMT_N"/>
    <property type="match status" value="1"/>
</dbReference>
<dbReference type="EMBL" id="UOFR01000037">
    <property type="protein sequence ID" value="VAW96184.1"/>
    <property type="molecule type" value="Genomic_DNA"/>
</dbReference>
<dbReference type="InterPro" id="IPR005794">
    <property type="entry name" value="Fmt"/>
</dbReference>
<dbReference type="Gene3D" id="3.10.25.10">
    <property type="entry name" value="Formyl transferase, C-terminal domain"/>
    <property type="match status" value="1"/>
</dbReference>
<gene>
    <name evidence="7" type="ORF">MNBD_GAMMA21-1336</name>
</gene>
<evidence type="ECO:0000259" key="5">
    <source>
        <dbReference type="Pfam" id="PF00551"/>
    </source>
</evidence>
<dbReference type="InterPro" id="IPR041711">
    <property type="entry name" value="Met-tRNA-FMT_N"/>
</dbReference>
<dbReference type="AlphaFoldDB" id="A0A3B1AQC9"/>
<keyword evidence="4" id="KW-0648">Protein biosynthesis</keyword>
<dbReference type="SUPFAM" id="SSF50486">
    <property type="entry name" value="FMT C-terminal domain-like"/>
    <property type="match status" value="1"/>
</dbReference>
<dbReference type="PANTHER" id="PTHR11138:SF5">
    <property type="entry name" value="METHIONYL-TRNA FORMYLTRANSFERASE, MITOCHONDRIAL"/>
    <property type="match status" value="1"/>
</dbReference>
<name>A0A3B1AQC9_9ZZZZ</name>
<dbReference type="InterPro" id="IPR002376">
    <property type="entry name" value="Formyl_transf_N"/>
</dbReference>
<reference evidence="7" key="1">
    <citation type="submission" date="2018-06" db="EMBL/GenBank/DDBJ databases">
        <authorList>
            <person name="Zhirakovskaya E."/>
        </authorList>
    </citation>
    <scope>NUCLEOTIDE SEQUENCE</scope>
</reference>
<dbReference type="GO" id="GO:0005829">
    <property type="term" value="C:cytosol"/>
    <property type="evidence" value="ECO:0007669"/>
    <property type="project" value="TreeGrafter"/>
</dbReference>
<dbReference type="CDD" id="cd08704">
    <property type="entry name" value="Met_tRNA_FMT_C"/>
    <property type="match status" value="1"/>
</dbReference>
<evidence type="ECO:0000256" key="3">
    <source>
        <dbReference type="ARBA" id="ARBA00022679"/>
    </source>
</evidence>
<organism evidence="7">
    <name type="scientific">hydrothermal vent metagenome</name>
    <dbReference type="NCBI Taxonomy" id="652676"/>
    <lineage>
        <taxon>unclassified sequences</taxon>
        <taxon>metagenomes</taxon>
        <taxon>ecological metagenomes</taxon>
    </lineage>
</organism>
<dbReference type="InterPro" id="IPR011034">
    <property type="entry name" value="Formyl_transferase-like_C_sf"/>
</dbReference>
<evidence type="ECO:0000259" key="6">
    <source>
        <dbReference type="Pfam" id="PF02911"/>
    </source>
</evidence>
<evidence type="ECO:0000256" key="2">
    <source>
        <dbReference type="ARBA" id="ARBA00012261"/>
    </source>
</evidence>
<dbReference type="EC" id="2.1.2.9" evidence="2"/>
<dbReference type="InterPro" id="IPR036477">
    <property type="entry name" value="Formyl_transf_N_sf"/>
</dbReference>
<dbReference type="NCBIfam" id="TIGR00460">
    <property type="entry name" value="fmt"/>
    <property type="match status" value="1"/>
</dbReference>
<dbReference type="InterPro" id="IPR001555">
    <property type="entry name" value="GART_AS"/>
</dbReference>